<keyword evidence="5" id="KW-0269">Exonuclease</keyword>
<organism evidence="8 9">
    <name type="scientific">Devosia enhydra</name>
    <dbReference type="NCBI Taxonomy" id="665118"/>
    <lineage>
        <taxon>Bacteria</taxon>
        <taxon>Pseudomonadati</taxon>
        <taxon>Pseudomonadota</taxon>
        <taxon>Alphaproteobacteria</taxon>
        <taxon>Hyphomicrobiales</taxon>
        <taxon>Devosiaceae</taxon>
        <taxon>Devosia</taxon>
    </lineage>
</organism>
<keyword evidence="2" id="KW-0479">Metal-binding</keyword>
<evidence type="ECO:0000259" key="7">
    <source>
        <dbReference type="SMART" id="SM00849"/>
    </source>
</evidence>
<dbReference type="Pfam" id="PF12706">
    <property type="entry name" value="Lactamase_B_2"/>
    <property type="match status" value="1"/>
</dbReference>
<dbReference type="STRING" id="665118.SAMN02983003_1173"/>
<dbReference type="Gene3D" id="3.60.15.10">
    <property type="entry name" value="Ribonuclease Z/Hydroxyacylglutathione hydrolase-like"/>
    <property type="match status" value="1"/>
</dbReference>
<evidence type="ECO:0000313" key="8">
    <source>
        <dbReference type="EMBL" id="SFZ82608.1"/>
    </source>
</evidence>
<evidence type="ECO:0000256" key="6">
    <source>
        <dbReference type="ARBA" id="ARBA00022884"/>
    </source>
</evidence>
<feature type="domain" description="Metallo-beta-lactamase" evidence="7">
    <location>
        <begin position="21"/>
        <end position="221"/>
    </location>
</feature>
<name>A0A1K2HVC2_9HYPH</name>
<dbReference type="SUPFAM" id="SSF56281">
    <property type="entry name" value="Metallo-hydrolase/oxidoreductase"/>
    <property type="match status" value="1"/>
</dbReference>
<dbReference type="InterPro" id="IPR011108">
    <property type="entry name" value="RMMBL"/>
</dbReference>
<keyword evidence="1" id="KW-0540">Nuclease</keyword>
<dbReference type="Proteomes" id="UP000183447">
    <property type="component" value="Unassembled WGS sequence"/>
</dbReference>
<dbReference type="GO" id="GO:0004527">
    <property type="term" value="F:exonuclease activity"/>
    <property type="evidence" value="ECO:0007669"/>
    <property type="project" value="UniProtKB-KW"/>
</dbReference>
<dbReference type="InterPro" id="IPR055132">
    <property type="entry name" value="RNase_J_b_CASP"/>
</dbReference>
<dbReference type="Gene3D" id="3.10.20.580">
    <property type="match status" value="1"/>
</dbReference>
<dbReference type="InterPro" id="IPR042173">
    <property type="entry name" value="RNase_J_2"/>
</dbReference>
<dbReference type="OrthoDB" id="9770211at2"/>
<evidence type="ECO:0000256" key="4">
    <source>
        <dbReference type="ARBA" id="ARBA00022833"/>
    </source>
</evidence>
<dbReference type="GO" id="GO:0046872">
    <property type="term" value="F:metal ion binding"/>
    <property type="evidence" value="ECO:0007669"/>
    <property type="project" value="UniProtKB-KW"/>
</dbReference>
<keyword evidence="6" id="KW-0694">RNA-binding</keyword>
<dbReference type="GO" id="GO:0003723">
    <property type="term" value="F:RNA binding"/>
    <property type="evidence" value="ECO:0007669"/>
    <property type="project" value="UniProtKB-KW"/>
</dbReference>
<dbReference type="Pfam" id="PF07521">
    <property type="entry name" value="RMMBL"/>
    <property type="match status" value="1"/>
</dbReference>
<keyword evidence="9" id="KW-1185">Reference proteome</keyword>
<keyword evidence="3" id="KW-0378">Hydrolase</keyword>
<dbReference type="Pfam" id="PF22505">
    <property type="entry name" value="RNase_J_b_CASP"/>
    <property type="match status" value="1"/>
</dbReference>
<evidence type="ECO:0000256" key="5">
    <source>
        <dbReference type="ARBA" id="ARBA00022839"/>
    </source>
</evidence>
<dbReference type="PANTHER" id="PTHR43694">
    <property type="entry name" value="RIBONUCLEASE J"/>
    <property type="match status" value="1"/>
</dbReference>
<dbReference type="RefSeq" id="WP_072339821.1">
    <property type="nucleotide sequence ID" value="NZ_FPKU01000001.1"/>
</dbReference>
<protein>
    <submittedName>
        <fullName evidence="8">Ribonuclease J</fullName>
    </submittedName>
</protein>
<accession>A0A1K2HVC2</accession>
<dbReference type="PANTHER" id="PTHR43694:SF1">
    <property type="entry name" value="RIBONUCLEASE J"/>
    <property type="match status" value="1"/>
</dbReference>
<evidence type="ECO:0000256" key="3">
    <source>
        <dbReference type="ARBA" id="ARBA00022801"/>
    </source>
</evidence>
<dbReference type="InterPro" id="IPR036866">
    <property type="entry name" value="RibonucZ/Hydroxyglut_hydro"/>
</dbReference>
<keyword evidence="4" id="KW-0862">Zinc</keyword>
<evidence type="ECO:0000313" key="9">
    <source>
        <dbReference type="Proteomes" id="UP000183447"/>
    </source>
</evidence>
<dbReference type="CDD" id="cd07714">
    <property type="entry name" value="RNaseJ_MBL-fold"/>
    <property type="match status" value="1"/>
</dbReference>
<gene>
    <name evidence="8" type="ORF">SAMN02983003_1173</name>
</gene>
<dbReference type="SMART" id="SM00849">
    <property type="entry name" value="Lactamase_B"/>
    <property type="match status" value="1"/>
</dbReference>
<evidence type="ECO:0000256" key="2">
    <source>
        <dbReference type="ARBA" id="ARBA00022723"/>
    </source>
</evidence>
<sequence>MAATTKDELVFVALGGVGEIGMNMGAYGFGPPRRRKWLVVDCGVTFGGPAEPGIELIMADPSFLEERADDVVGLVLTHSHEDHYGAVLDLWPAFDKPVFCTAFTAAMLAAKRASDQIVENVNVTLMRPGRAFSVGPFTVEPIGVAHSIPESCALLISTPIGRVLHTGDWKLDPDPVGSPPTDVARLKAIGETGEPLALICDSTNALKEGESPSEHEVGANLERLIAEAPHRVAVTTFASNVGRIISIARAAAKAGRQVVLSGRAMHRISGIARELGMLEDVPPLLDQDMFATLPRNKVVLICTGSQGEARAAVARIARQEHPAIDLNAGDRVIFSSWAIPGNEREVIDIQNLFIDRGIEVVTQTNALVHVTGHPRREELRRLYDWVKPSVLVPVHGEAVHLEAHAKLAREHGVPNVVHARNGDLVRLFPEVAHFPAEVPTGELYLDGNVLCTPDESGVRGRRRLSFGGHIVVSLCVDTRGHVVAGPQIVVEGLPQVEDDEESLSQLIEKTVAGTLKSVPPKRRADTEVLQTAIMRSLRGEVGAFWGRKPNVTVFVHGV</sequence>
<dbReference type="InterPro" id="IPR001279">
    <property type="entry name" value="Metallo-B-lactamas"/>
</dbReference>
<reference evidence="8 9" key="1">
    <citation type="submission" date="2016-11" db="EMBL/GenBank/DDBJ databases">
        <authorList>
            <person name="Jaros S."/>
            <person name="Januszkiewicz K."/>
            <person name="Wedrychowicz H."/>
        </authorList>
    </citation>
    <scope>NUCLEOTIDE SEQUENCE [LARGE SCALE GENOMIC DNA]</scope>
    <source>
        <strain evidence="8 9">ATCC 23634</strain>
    </source>
</reference>
<dbReference type="Gene3D" id="3.40.50.10710">
    <property type="entry name" value="Metallo-hydrolase/oxidoreductase"/>
    <property type="match status" value="1"/>
</dbReference>
<dbReference type="EMBL" id="FPKU01000001">
    <property type="protein sequence ID" value="SFZ82608.1"/>
    <property type="molecule type" value="Genomic_DNA"/>
</dbReference>
<evidence type="ECO:0000256" key="1">
    <source>
        <dbReference type="ARBA" id="ARBA00022722"/>
    </source>
</evidence>
<dbReference type="Pfam" id="PF17770">
    <property type="entry name" value="RNase_J_C"/>
    <property type="match status" value="1"/>
</dbReference>
<dbReference type="InterPro" id="IPR041636">
    <property type="entry name" value="RNase_J_C"/>
</dbReference>
<proteinExistence type="predicted"/>
<dbReference type="AlphaFoldDB" id="A0A1K2HVC2"/>